<keyword evidence="3" id="KW-1185">Reference proteome</keyword>
<keyword evidence="1" id="KW-1133">Transmembrane helix</keyword>
<evidence type="ECO:0000313" key="2">
    <source>
        <dbReference type="EMBL" id="NGO52143.1"/>
    </source>
</evidence>
<dbReference type="RefSeq" id="WP_165028244.1">
    <property type="nucleotide sequence ID" value="NZ_JAAKZF010000014.1"/>
</dbReference>
<gene>
    <name evidence="2" type="ORF">G6N73_13280</name>
</gene>
<feature type="transmembrane region" description="Helical" evidence="1">
    <location>
        <begin position="107"/>
        <end position="124"/>
    </location>
</feature>
<dbReference type="Proteomes" id="UP001642900">
    <property type="component" value="Unassembled WGS sequence"/>
</dbReference>
<evidence type="ECO:0000313" key="3">
    <source>
        <dbReference type="Proteomes" id="UP001642900"/>
    </source>
</evidence>
<organism evidence="2 3">
    <name type="scientific">Allomesorhizobium camelthorni</name>
    <dbReference type="NCBI Taxonomy" id="475069"/>
    <lineage>
        <taxon>Bacteria</taxon>
        <taxon>Pseudomonadati</taxon>
        <taxon>Pseudomonadota</taxon>
        <taxon>Alphaproteobacteria</taxon>
        <taxon>Hyphomicrobiales</taxon>
        <taxon>Phyllobacteriaceae</taxon>
        <taxon>Allomesorhizobium</taxon>
    </lineage>
</organism>
<feature type="transmembrane region" description="Helical" evidence="1">
    <location>
        <begin position="13"/>
        <end position="30"/>
    </location>
</feature>
<sequence>MDLAVSEAGLMEQSQNIVLLAATIIFLLAACRSRAVDRAVGVNAGLLCGLLFFREIEFPPTAPFASYLSSQAFRLHEALVVLAILVPYALVRWRLVPELFRYALSRRAWPFQAAAVVLLIGYGFDKYGVRYLDLPVSKFWEELAECISYFILMLAAGMLLRARTHAPDPLPQSVPDRGTRVSFARSDRRTLWQRCIFRVTSEPVGVSKNR</sequence>
<feature type="transmembrane region" description="Helical" evidence="1">
    <location>
        <begin position="73"/>
        <end position="95"/>
    </location>
</feature>
<keyword evidence="1" id="KW-0472">Membrane</keyword>
<dbReference type="EMBL" id="JAAKZF010000014">
    <property type="protein sequence ID" value="NGO52143.1"/>
    <property type="molecule type" value="Genomic_DNA"/>
</dbReference>
<evidence type="ECO:0000256" key="1">
    <source>
        <dbReference type="SAM" id="Phobius"/>
    </source>
</evidence>
<dbReference type="AlphaFoldDB" id="A0A6G4WD70"/>
<keyword evidence="1" id="KW-0812">Transmembrane</keyword>
<feature type="transmembrane region" description="Helical" evidence="1">
    <location>
        <begin position="35"/>
        <end position="53"/>
    </location>
</feature>
<feature type="transmembrane region" description="Helical" evidence="1">
    <location>
        <begin position="139"/>
        <end position="160"/>
    </location>
</feature>
<proteinExistence type="predicted"/>
<name>A0A6G4WD70_9HYPH</name>
<protein>
    <submittedName>
        <fullName evidence="2">Uncharacterized protein</fullName>
    </submittedName>
</protein>
<reference evidence="2 3" key="1">
    <citation type="submission" date="2020-02" db="EMBL/GenBank/DDBJ databases">
        <title>Genome sequence of strain CCNWXJ40-4.</title>
        <authorList>
            <person name="Gao J."/>
            <person name="Sun J."/>
        </authorList>
    </citation>
    <scope>NUCLEOTIDE SEQUENCE [LARGE SCALE GENOMIC DNA]</scope>
    <source>
        <strain evidence="2 3">CCNWXJ 40-4</strain>
    </source>
</reference>
<accession>A0A6G4WD70</accession>
<comment type="caution">
    <text evidence="2">The sequence shown here is derived from an EMBL/GenBank/DDBJ whole genome shotgun (WGS) entry which is preliminary data.</text>
</comment>